<sequence length="450" mass="50592">MKKLTQSLRARLIASFILLTAIAWAGASVAAWHQTSKTLDKLFDTQQLLFAKRLSALDLRALRADPQLPRTKKMVPHHRGKQDDDTLAFAIFSVDGQMRLNDGDNGKDLRFDYRRDGFTDGYLNGDDDPWRLVWLTTPDGRYRIVVGQEREYREDMALDIVTSQLLPWLIALPLMLLLLVWLVSRALAPLHKLAAQLRQRSPDDARKLETQQLPLEIKPLVNALNTLFTRTGEFMLRERRFTSDAAHELRSPLAALKVQAEVAQLAANDPQMREHALNNLTTGTERASRLVDQLLTLSRLDSLADLDDIEDVSLPALLQSAVMDAWHQAQREGVDIRLELKEEQVSVRGQTLLLSLMVRNLLDNAVRYSPGGSLVNVVLRKREICITDNGSGISPEFLPKLGERFFRPPGLEKTGSGLGLSIVQRIASLHGMNAQFSNVESGGFQVRISW</sequence>
<dbReference type="GO" id="GO:0005886">
    <property type="term" value="C:plasma membrane"/>
    <property type="evidence" value="ECO:0007669"/>
    <property type="project" value="TreeGrafter"/>
</dbReference>
<dbReference type="SUPFAM" id="SSF55874">
    <property type="entry name" value="ATPase domain of HSP90 chaperone/DNA topoisomerase II/histidine kinase"/>
    <property type="match status" value="1"/>
</dbReference>
<dbReference type="GO" id="GO:0005524">
    <property type="term" value="F:ATP binding"/>
    <property type="evidence" value="ECO:0007669"/>
    <property type="project" value="UniProtKB-KW"/>
</dbReference>
<dbReference type="InterPro" id="IPR036097">
    <property type="entry name" value="HisK_dim/P_sf"/>
</dbReference>
<evidence type="ECO:0000256" key="6">
    <source>
        <dbReference type="ARBA" id="ARBA00022519"/>
    </source>
</evidence>
<name>A0A9X2W7J8_9ENTR</name>
<evidence type="ECO:0000256" key="2">
    <source>
        <dbReference type="ARBA" id="ARBA00004429"/>
    </source>
</evidence>
<evidence type="ECO:0000256" key="13">
    <source>
        <dbReference type="ARBA" id="ARBA00022989"/>
    </source>
</evidence>
<keyword evidence="6" id="KW-0997">Cell inner membrane</keyword>
<keyword evidence="5" id="KW-1003">Cell membrane</keyword>
<dbReference type="GO" id="GO:0000155">
    <property type="term" value="F:phosphorelay sensor kinase activity"/>
    <property type="evidence" value="ECO:0007669"/>
    <property type="project" value="InterPro"/>
</dbReference>
<keyword evidence="17" id="KW-0732">Signal</keyword>
<dbReference type="AlphaFoldDB" id="A0A9X2W7J8"/>
<dbReference type="EMBL" id="JALHAP010000079">
    <property type="protein sequence ID" value="MCT4702623.1"/>
    <property type="molecule type" value="Genomic_DNA"/>
</dbReference>
<dbReference type="InterPro" id="IPR013727">
    <property type="entry name" value="2CSK_N"/>
</dbReference>
<comment type="catalytic activity">
    <reaction evidence="1">
        <text>ATP + protein L-histidine = ADP + protein N-phospho-L-histidine.</text>
        <dbReference type="EC" id="2.7.13.3"/>
    </reaction>
</comment>
<keyword evidence="20" id="KW-1185">Reference proteome</keyword>
<keyword evidence="13 16" id="KW-1133">Transmembrane helix</keyword>
<comment type="caution">
    <text evidence="19">The sequence shown here is derived from an EMBL/GenBank/DDBJ whole genome shotgun (WGS) entry which is preliminary data.</text>
</comment>
<dbReference type="InterPro" id="IPR059132">
    <property type="entry name" value="QseC"/>
</dbReference>
<gene>
    <name evidence="19" type="primary">qseC</name>
    <name evidence="19" type="ORF">MUA00_12580</name>
</gene>
<reference evidence="19" key="1">
    <citation type="submission" date="2022-03" db="EMBL/GenBank/DDBJ databases">
        <title>Proposal of a novel genus Dryocolo and two novel species.</title>
        <authorList>
            <person name="Maddock D.W."/>
            <person name="Brady C.L."/>
            <person name="Denman S."/>
            <person name="Arnold D."/>
        </authorList>
    </citation>
    <scope>NUCLEOTIDE SEQUENCE</scope>
    <source>
        <strain evidence="19">H6W4</strain>
    </source>
</reference>
<comment type="subcellular location">
    <subcellularLocation>
        <location evidence="2">Cell inner membrane</location>
        <topology evidence="2">Multi-pass membrane protein</topology>
    </subcellularLocation>
</comment>
<evidence type="ECO:0000256" key="15">
    <source>
        <dbReference type="ARBA" id="ARBA00023136"/>
    </source>
</evidence>
<dbReference type="RefSeq" id="WP_271123637.1">
    <property type="nucleotide sequence ID" value="NZ_JALHAN010000066.1"/>
</dbReference>
<evidence type="ECO:0000259" key="18">
    <source>
        <dbReference type="PROSITE" id="PS50109"/>
    </source>
</evidence>
<feature type="transmembrane region" description="Helical" evidence="16">
    <location>
        <begin position="165"/>
        <end position="183"/>
    </location>
</feature>
<evidence type="ECO:0000256" key="7">
    <source>
        <dbReference type="ARBA" id="ARBA00022553"/>
    </source>
</evidence>
<evidence type="ECO:0000256" key="16">
    <source>
        <dbReference type="SAM" id="Phobius"/>
    </source>
</evidence>
<dbReference type="CDD" id="cd00082">
    <property type="entry name" value="HisKA"/>
    <property type="match status" value="1"/>
</dbReference>
<dbReference type="Gene3D" id="1.20.5.1040">
    <property type="entry name" value="Sensor protein qsec"/>
    <property type="match status" value="2"/>
</dbReference>
<evidence type="ECO:0000256" key="4">
    <source>
        <dbReference type="ARBA" id="ARBA00017234"/>
    </source>
</evidence>
<evidence type="ECO:0000256" key="11">
    <source>
        <dbReference type="ARBA" id="ARBA00022777"/>
    </source>
</evidence>
<dbReference type="NCBIfam" id="NF007664">
    <property type="entry name" value="PRK10337.1"/>
    <property type="match status" value="1"/>
</dbReference>
<accession>A0A9X2W7J8</accession>
<dbReference type="FunFam" id="1.10.287.130:FF:000035">
    <property type="entry name" value="Two-component sensor histidine kinase"/>
    <property type="match status" value="1"/>
</dbReference>
<evidence type="ECO:0000256" key="10">
    <source>
        <dbReference type="ARBA" id="ARBA00022741"/>
    </source>
</evidence>
<dbReference type="InterPro" id="IPR004358">
    <property type="entry name" value="Sig_transdc_His_kin-like_C"/>
</dbReference>
<dbReference type="Gene3D" id="3.30.565.10">
    <property type="entry name" value="Histidine kinase-like ATPase, C-terminal domain"/>
    <property type="match status" value="1"/>
</dbReference>
<organism evidence="19 20">
    <name type="scientific">Dryocola boscaweniae</name>
    <dbReference type="NCBI Taxonomy" id="2925397"/>
    <lineage>
        <taxon>Bacteria</taxon>
        <taxon>Pseudomonadati</taxon>
        <taxon>Pseudomonadota</taxon>
        <taxon>Gammaproteobacteria</taxon>
        <taxon>Enterobacterales</taxon>
        <taxon>Enterobacteriaceae</taxon>
        <taxon>Dryocola</taxon>
    </lineage>
</organism>
<dbReference type="PANTHER" id="PTHR45436">
    <property type="entry name" value="SENSOR HISTIDINE KINASE YKOH"/>
    <property type="match status" value="1"/>
</dbReference>
<dbReference type="InterPro" id="IPR003661">
    <property type="entry name" value="HisK_dim/P_dom"/>
</dbReference>
<feature type="domain" description="Histidine kinase" evidence="18">
    <location>
        <begin position="244"/>
        <end position="450"/>
    </location>
</feature>
<evidence type="ECO:0000256" key="17">
    <source>
        <dbReference type="SAM" id="SignalP"/>
    </source>
</evidence>
<evidence type="ECO:0000256" key="3">
    <source>
        <dbReference type="ARBA" id="ARBA00012438"/>
    </source>
</evidence>
<dbReference type="Pfam" id="PF02518">
    <property type="entry name" value="HATPase_c"/>
    <property type="match status" value="1"/>
</dbReference>
<dbReference type="InterPro" id="IPR036890">
    <property type="entry name" value="HATPase_C_sf"/>
</dbReference>
<protein>
    <recommendedName>
        <fullName evidence="4">Sensor protein QseC</fullName>
        <ecNumber evidence="3">2.7.13.3</ecNumber>
    </recommendedName>
</protein>
<keyword evidence="10" id="KW-0547">Nucleotide-binding</keyword>
<keyword evidence="9 16" id="KW-0812">Transmembrane</keyword>
<keyword evidence="12" id="KW-0067">ATP-binding</keyword>
<evidence type="ECO:0000256" key="12">
    <source>
        <dbReference type="ARBA" id="ARBA00022840"/>
    </source>
</evidence>
<feature type="signal peptide" evidence="17">
    <location>
        <begin position="1"/>
        <end position="25"/>
    </location>
</feature>
<keyword evidence="14" id="KW-0902">Two-component regulatory system</keyword>
<dbReference type="PANTHER" id="PTHR45436:SF14">
    <property type="entry name" value="SENSOR PROTEIN QSEC"/>
    <property type="match status" value="1"/>
</dbReference>
<dbReference type="InterPro" id="IPR005467">
    <property type="entry name" value="His_kinase_dom"/>
</dbReference>
<dbReference type="Proteomes" id="UP001150641">
    <property type="component" value="Unassembled WGS sequence"/>
</dbReference>
<keyword evidence="11 19" id="KW-0418">Kinase</keyword>
<proteinExistence type="predicted"/>
<dbReference type="SMART" id="SM00388">
    <property type="entry name" value="HisKA"/>
    <property type="match status" value="1"/>
</dbReference>
<dbReference type="Gene3D" id="1.10.287.130">
    <property type="match status" value="1"/>
</dbReference>
<dbReference type="Pfam" id="PF08521">
    <property type="entry name" value="2CSK_N"/>
    <property type="match status" value="1"/>
</dbReference>
<dbReference type="SUPFAM" id="SSF47384">
    <property type="entry name" value="Homodimeric domain of signal transducing histidine kinase"/>
    <property type="match status" value="1"/>
</dbReference>
<feature type="chain" id="PRO_5040959901" description="Sensor protein QseC" evidence="17">
    <location>
        <begin position="26"/>
        <end position="450"/>
    </location>
</feature>
<evidence type="ECO:0000313" key="20">
    <source>
        <dbReference type="Proteomes" id="UP001150641"/>
    </source>
</evidence>
<dbReference type="SMART" id="SM00387">
    <property type="entry name" value="HATPase_c"/>
    <property type="match status" value="1"/>
</dbReference>
<dbReference type="InterPro" id="IPR050428">
    <property type="entry name" value="TCS_sensor_his_kinase"/>
</dbReference>
<keyword evidence="15 16" id="KW-0472">Membrane</keyword>
<dbReference type="EC" id="2.7.13.3" evidence="3"/>
<dbReference type="Pfam" id="PF00512">
    <property type="entry name" value="HisKA"/>
    <property type="match status" value="1"/>
</dbReference>
<evidence type="ECO:0000256" key="8">
    <source>
        <dbReference type="ARBA" id="ARBA00022679"/>
    </source>
</evidence>
<dbReference type="InterPro" id="IPR003594">
    <property type="entry name" value="HATPase_dom"/>
</dbReference>
<keyword evidence="8 19" id="KW-0808">Transferase</keyword>
<dbReference type="PROSITE" id="PS50109">
    <property type="entry name" value="HIS_KIN"/>
    <property type="match status" value="1"/>
</dbReference>
<dbReference type="PRINTS" id="PR00344">
    <property type="entry name" value="BCTRLSENSOR"/>
</dbReference>
<evidence type="ECO:0000256" key="9">
    <source>
        <dbReference type="ARBA" id="ARBA00022692"/>
    </source>
</evidence>
<evidence type="ECO:0000256" key="14">
    <source>
        <dbReference type="ARBA" id="ARBA00023012"/>
    </source>
</evidence>
<evidence type="ECO:0000313" key="19">
    <source>
        <dbReference type="EMBL" id="MCT4702623.1"/>
    </source>
</evidence>
<evidence type="ECO:0000256" key="1">
    <source>
        <dbReference type="ARBA" id="ARBA00000085"/>
    </source>
</evidence>
<evidence type="ECO:0000256" key="5">
    <source>
        <dbReference type="ARBA" id="ARBA00022475"/>
    </source>
</evidence>
<keyword evidence="7" id="KW-0597">Phosphoprotein</keyword>